<name>A0ABY6FX39_9MICO</name>
<accession>A0ABY6FX39</accession>
<evidence type="ECO:0000313" key="2">
    <source>
        <dbReference type="Proteomes" id="UP001164305"/>
    </source>
</evidence>
<gene>
    <name evidence="1" type="ORF">BRM3_07365</name>
</gene>
<sequence length="258" mass="27309">MTTIVGPRAFASTAARGAGRCPAELNPLLRSAIPPGPAGEALDARLLVEAPSARELLVRHVTSPVALVLGSQAAGRTERIRLGLDPARPTVERLDEHGSTWEEARPQELAGVLASALPEDPMLLAAPQLAQETGSARLGLSTSQREQVRGDLAEGASPARAFARLADLDPALREALLTTGPRVSLSWCLHDPRRRSARELWTRLWASGPRHLFRTTPVAEGDVLLIPVDPGDVLASIEAVLAHGLHVSASLPSRAGAR</sequence>
<reference evidence="1" key="1">
    <citation type="submission" date="2022-10" db="EMBL/GenBank/DDBJ databases">
        <title>Whole-Genome Sequencing of Brachybacterium huguangmaarense BRM-3, Isolated from Betula schmidtii.</title>
        <authorList>
            <person name="Haam D."/>
        </authorList>
    </citation>
    <scope>NUCLEOTIDE SEQUENCE</scope>
    <source>
        <strain evidence="1">BRM-3</strain>
    </source>
</reference>
<proteinExistence type="predicted"/>
<organism evidence="1 2">
    <name type="scientific">Brachybacterium huguangmaarense</name>
    <dbReference type="NCBI Taxonomy" id="1652028"/>
    <lineage>
        <taxon>Bacteria</taxon>
        <taxon>Bacillati</taxon>
        <taxon>Actinomycetota</taxon>
        <taxon>Actinomycetes</taxon>
        <taxon>Micrococcales</taxon>
        <taxon>Dermabacteraceae</taxon>
        <taxon>Brachybacterium</taxon>
    </lineage>
</organism>
<protein>
    <submittedName>
        <fullName evidence="1">Uncharacterized protein</fullName>
    </submittedName>
</protein>
<dbReference type="EMBL" id="CP107020">
    <property type="protein sequence ID" value="UYG15473.1"/>
    <property type="molecule type" value="Genomic_DNA"/>
</dbReference>
<dbReference type="Proteomes" id="UP001164305">
    <property type="component" value="Chromosome"/>
</dbReference>
<evidence type="ECO:0000313" key="1">
    <source>
        <dbReference type="EMBL" id="UYG15473.1"/>
    </source>
</evidence>
<dbReference type="RefSeq" id="WP_263592687.1">
    <property type="nucleotide sequence ID" value="NZ_CP107020.1"/>
</dbReference>
<keyword evidence="2" id="KW-1185">Reference proteome</keyword>